<evidence type="ECO:0000259" key="1">
    <source>
        <dbReference type="Pfam" id="PF10000"/>
    </source>
</evidence>
<dbReference type="InterPro" id="IPR018717">
    <property type="entry name" value="DUF2241"/>
</dbReference>
<dbReference type="InterPro" id="IPR027795">
    <property type="entry name" value="CASTOR_ACT_dom"/>
</dbReference>
<protein>
    <submittedName>
        <fullName evidence="3">Ribonuclease H</fullName>
    </submittedName>
</protein>
<dbReference type="RefSeq" id="WP_070992490.1">
    <property type="nucleotide sequence ID" value="NZ_CBCSHD010000018.1"/>
</dbReference>
<evidence type="ECO:0000259" key="2">
    <source>
        <dbReference type="Pfam" id="PF13840"/>
    </source>
</evidence>
<dbReference type="OrthoDB" id="517867at2"/>
<dbReference type="STRING" id="327939.BIW53_13235"/>
<comment type="caution">
    <text evidence="3">The sequence shown here is derived from an EMBL/GenBank/DDBJ whole genome shotgun (WGS) entry which is preliminary data.</text>
</comment>
<organism evidence="3 4">
    <name type="scientific">Pseudoalteromonas byunsanensis</name>
    <dbReference type="NCBI Taxonomy" id="327939"/>
    <lineage>
        <taxon>Bacteria</taxon>
        <taxon>Pseudomonadati</taxon>
        <taxon>Pseudomonadota</taxon>
        <taxon>Gammaproteobacteria</taxon>
        <taxon>Alteromonadales</taxon>
        <taxon>Pseudoalteromonadaceae</taxon>
        <taxon>Pseudoalteromonas</taxon>
    </lineage>
</organism>
<dbReference type="Gene3D" id="3.30.2130.10">
    <property type="entry name" value="VC0802-like"/>
    <property type="match status" value="1"/>
</dbReference>
<feature type="domain" description="DUF2241" evidence="1">
    <location>
        <begin position="2"/>
        <end position="71"/>
    </location>
</feature>
<dbReference type="AlphaFoldDB" id="A0A1S1N1N5"/>
<keyword evidence="4" id="KW-1185">Reference proteome</keyword>
<name>A0A1S1N1N5_9GAMM</name>
<evidence type="ECO:0000313" key="3">
    <source>
        <dbReference type="EMBL" id="OHU94974.1"/>
    </source>
</evidence>
<dbReference type="Proteomes" id="UP000180253">
    <property type="component" value="Unassembled WGS sequence"/>
</dbReference>
<gene>
    <name evidence="3" type="ORF">BIW53_13235</name>
</gene>
<accession>A0A1S1N1N5</accession>
<dbReference type="Pfam" id="PF10000">
    <property type="entry name" value="ACT_3"/>
    <property type="match status" value="1"/>
</dbReference>
<dbReference type="Pfam" id="PF13840">
    <property type="entry name" value="ACT_7"/>
    <property type="match status" value="1"/>
</dbReference>
<dbReference type="SUPFAM" id="SSF55021">
    <property type="entry name" value="ACT-like"/>
    <property type="match status" value="2"/>
</dbReference>
<dbReference type="PANTHER" id="PTHR39199:SF1">
    <property type="entry name" value="BLR5128 PROTEIN"/>
    <property type="match status" value="1"/>
</dbReference>
<proteinExistence type="predicted"/>
<reference evidence="3 4" key="1">
    <citation type="submission" date="2016-10" db="EMBL/GenBank/DDBJ databases">
        <title>Pseudoalteromonas amylolytica sp. nov., isolated from the surface seawater.</title>
        <authorList>
            <person name="Wu Y.-H."/>
            <person name="Cheng H."/>
            <person name="Jin X.-B."/>
            <person name="Wang C.-S."/>
            <person name="Xu X.-W."/>
        </authorList>
    </citation>
    <scope>NUCLEOTIDE SEQUENCE [LARGE SCALE GENOMIC DNA]</scope>
    <source>
        <strain evidence="3 4">JCM 12483</strain>
    </source>
</reference>
<sequence length="130" mass="14097">MTGETNLAILLKSMLPTLLDGEFVFISLADGCYGDAAQLQPKAMFMESEGMTLVVPKALADKHHHAYDSVFNCITLNVHSSLDAVGLTAAFAAKLTEKSISANVIAGYYHDHIFVQTHKAHEAIQALCEF</sequence>
<dbReference type="PANTHER" id="PTHR39199">
    <property type="entry name" value="BLR5128 PROTEIN"/>
    <property type="match status" value="1"/>
</dbReference>
<feature type="domain" description="CASTOR ACT" evidence="2">
    <location>
        <begin position="72"/>
        <end position="129"/>
    </location>
</feature>
<evidence type="ECO:0000313" key="4">
    <source>
        <dbReference type="Proteomes" id="UP000180253"/>
    </source>
</evidence>
<dbReference type="InterPro" id="IPR045865">
    <property type="entry name" value="ACT-like_dom_sf"/>
</dbReference>
<dbReference type="EMBL" id="MNAN01000032">
    <property type="protein sequence ID" value="OHU94974.1"/>
    <property type="molecule type" value="Genomic_DNA"/>
</dbReference>